<keyword evidence="1" id="KW-0547">Nucleotide-binding</keyword>
<dbReference type="GO" id="GO:0003924">
    <property type="term" value="F:GTPase activity"/>
    <property type="evidence" value="ECO:0007669"/>
    <property type="project" value="InterPro"/>
</dbReference>
<keyword evidence="5" id="KW-1185">Reference proteome</keyword>
<keyword evidence="2" id="KW-0342">GTP-binding</keyword>
<dbReference type="Gene3D" id="2.40.30.10">
    <property type="entry name" value="Translation factors"/>
    <property type="match status" value="1"/>
</dbReference>
<dbReference type="InterPro" id="IPR027417">
    <property type="entry name" value="P-loop_NTPase"/>
</dbReference>
<evidence type="ECO:0000259" key="3">
    <source>
        <dbReference type="PROSITE" id="PS51722"/>
    </source>
</evidence>
<evidence type="ECO:0000256" key="2">
    <source>
        <dbReference type="ARBA" id="ARBA00023134"/>
    </source>
</evidence>
<dbReference type="Pfam" id="PF00009">
    <property type="entry name" value="GTP_EFTU"/>
    <property type="match status" value="1"/>
</dbReference>
<dbReference type="CDD" id="cd03703">
    <property type="entry name" value="aeIF5B_II"/>
    <property type="match status" value="1"/>
</dbReference>
<dbReference type="InterPro" id="IPR009000">
    <property type="entry name" value="Transl_B-barrel_sf"/>
</dbReference>
<name>A0A7J7LMP2_9MAGN</name>
<comment type="caution">
    <text evidence="4">The sequence shown here is derived from an EMBL/GenBank/DDBJ whole genome shotgun (WGS) entry which is preliminary data.</text>
</comment>
<dbReference type="PANTHER" id="PTHR43381:SF4">
    <property type="entry name" value="EUKARYOTIC TRANSLATION INITIATION FACTOR 5B"/>
    <property type="match status" value="1"/>
</dbReference>
<dbReference type="SUPFAM" id="SSF50447">
    <property type="entry name" value="Translation proteins"/>
    <property type="match status" value="1"/>
</dbReference>
<dbReference type="InterPro" id="IPR000795">
    <property type="entry name" value="T_Tr_GTP-bd_dom"/>
</dbReference>
<dbReference type="GO" id="GO:0005739">
    <property type="term" value="C:mitochondrion"/>
    <property type="evidence" value="ECO:0007669"/>
    <property type="project" value="TreeGrafter"/>
</dbReference>
<dbReference type="OrthoDB" id="4928at2759"/>
<dbReference type="FunFam" id="2.40.30.10:FF:000013">
    <property type="entry name" value="eukaryotic translation initiation factor 5B"/>
    <property type="match status" value="1"/>
</dbReference>
<dbReference type="GO" id="GO:0003743">
    <property type="term" value="F:translation initiation factor activity"/>
    <property type="evidence" value="ECO:0007669"/>
    <property type="project" value="TreeGrafter"/>
</dbReference>
<dbReference type="EMBL" id="JACGCM010002184">
    <property type="protein sequence ID" value="KAF6143764.1"/>
    <property type="molecule type" value="Genomic_DNA"/>
</dbReference>
<dbReference type="AlphaFoldDB" id="A0A7J7LMP2"/>
<dbReference type="GO" id="GO:0005525">
    <property type="term" value="F:GTP binding"/>
    <property type="evidence" value="ECO:0007669"/>
    <property type="project" value="UniProtKB-KW"/>
</dbReference>
<accession>A0A7J7LMP2</accession>
<sequence>YDSSRAADSEEAEAVAVIRGMEAALGRGTERVMVLTDCRRLSVGVDKVEFEDNSESVTDEVVTEPVIVPVAKKEVKRVIPSNNHNVKVKDDNHGGEVIDKSRTTDTYFQKNDGGEAGGITQQIGATYIPSENIKERAKELKSDAKLQVPGLLVIDTPGHEQFGNLRSRGSGLCDIAILVVDIVHGLKPQTMESLNLLKTRKTEFIIALNKVDRLYGCKTCPNAPIVKAMQQQSKDVHNEFKIRLMQIVTEFKEQGLNTEFGEGIPDLLFLLAHWTQKTMPDKLTFSNEVKCTVLEVKHIEGLGTTIDVILVNGVLREKDQIVVCGENGPIVTTIRSLHTPHPMKELRIKGSYQDCKELKAAQGIRIIAQVGTPICIPSQDFINIGRITSIEINHNPVNVATKGNEVGIKITSTNFADQQSKFGRHAKIGDKLVSHITRESIDVLKAHYKTEISSAEWRLVQKLMKIFKIRSNLLTV</sequence>
<reference evidence="4 5" key="1">
    <citation type="journal article" date="2020" name="IScience">
        <title>Genome Sequencing of the Endangered Kingdonia uniflora (Circaeasteraceae, Ranunculales) Reveals Potential Mechanisms of Evolutionary Specialization.</title>
        <authorList>
            <person name="Sun Y."/>
            <person name="Deng T."/>
            <person name="Zhang A."/>
            <person name="Moore M.J."/>
            <person name="Landis J.B."/>
            <person name="Lin N."/>
            <person name="Zhang H."/>
            <person name="Zhang X."/>
            <person name="Huang J."/>
            <person name="Zhang X."/>
            <person name="Sun H."/>
            <person name="Wang H."/>
        </authorList>
    </citation>
    <scope>NUCLEOTIDE SEQUENCE [LARGE SCALE GENOMIC DNA]</scope>
    <source>
        <strain evidence="4">TB1705</strain>
        <tissue evidence="4">Leaf</tissue>
    </source>
</reference>
<gene>
    <name evidence="4" type="ORF">GIB67_024285</name>
</gene>
<organism evidence="4 5">
    <name type="scientific">Kingdonia uniflora</name>
    <dbReference type="NCBI Taxonomy" id="39325"/>
    <lineage>
        <taxon>Eukaryota</taxon>
        <taxon>Viridiplantae</taxon>
        <taxon>Streptophyta</taxon>
        <taxon>Embryophyta</taxon>
        <taxon>Tracheophyta</taxon>
        <taxon>Spermatophyta</taxon>
        <taxon>Magnoliopsida</taxon>
        <taxon>Ranunculales</taxon>
        <taxon>Circaeasteraceae</taxon>
        <taxon>Kingdonia</taxon>
    </lineage>
</organism>
<feature type="non-terminal residue" evidence="4">
    <location>
        <position position="1"/>
    </location>
</feature>
<evidence type="ECO:0000313" key="5">
    <source>
        <dbReference type="Proteomes" id="UP000541444"/>
    </source>
</evidence>
<dbReference type="Gene3D" id="3.40.50.300">
    <property type="entry name" value="P-loop containing nucleotide triphosphate hydrolases"/>
    <property type="match status" value="1"/>
</dbReference>
<dbReference type="Proteomes" id="UP000541444">
    <property type="component" value="Unassembled WGS sequence"/>
</dbReference>
<dbReference type="InterPro" id="IPR015760">
    <property type="entry name" value="TIF_IF2"/>
</dbReference>
<evidence type="ECO:0000256" key="1">
    <source>
        <dbReference type="ARBA" id="ARBA00022741"/>
    </source>
</evidence>
<dbReference type="PROSITE" id="PS51722">
    <property type="entry name" value="G_TR_2"/>
    <property type="match status" value="1"/>
</dbReference>
<feature type="domain" description="Tr-type G" evidence="3">
    <location>
        <begin position="115"/>
        <end position="280"/>
    </location>
</feature>
<protein>
    <recommendedName>
        <fullName evidence="3">Tr-type G domain-containing protein</fullName>
    </recommendedName>
</protein>
<evidence type="ECO:0000313" key="4">
    <source>
        <dbReference type="EMBL" id="KAF6143764.1"/>
    </source>
</evidence>
<proteinExistence type="predicted"/>
<dbReference type="SUPFAM" id="SSF52540">
    <property type="entry name" value="P-loop containing nucleoside triphosphate hydrolases"/>
    <property type="match status" value="1"/>
</dbReference>
<dbReference type="PANTHER" id="PTHR43381">
    <property type="entry name" value="TRANSLATION INITIATION FACTOR IF-2-RELATED"/>
    <property type="match status" value="1"/>
</dbReference>